<organism evidence="5 6">
    <name type="scientific">Sinorhizobium glycinis</name>
    <dbReference type="NCBI Taxonomy" id="1472378"/>
    <lineage>
        <taxon>Bacteria</taxon>
        <taxon>Pseudomonadati</taxon>
        <taxon>Pseudomonadota</taxon>
        <taxon>Alphaproteobacteria</taxon>
        <taxon>Hyphomicrobiales</taxon>
        <taxon>Rhizobiaceae</taxon>
        <taxon>Sinorhizobium/Ensifer group</taxon>
        <taxon>Sinorhizobium</taxon>
    </lineage>
</organism>
<name>A0A178XGV7_9HYPH</name>
<evidence type="ECO:0000256" key="1">
    <source>
        <dbReference type="ARBA" id="ARBA00023239"/>
    </source>
</evidence>
<dbReference type="SMART" id="SM01130">
    <property type="entry name" value="DHDPS"/>
    <property type="match status" value="1"/>
</dbReference>
<comment type="similarity">
    <text evidence="2">Belongs to the DapA family.</text>
</comment>
<dbReference type="PANTHER" id="PTHR12128">
    <property type="entry name" value="DIHYDRODIPICOLINATE SYNTHASE"/>
    <property type="match status" value="1"/>
</dbReference>
<dbReference type="AlphaFoldDB" id="A0A178XGV7"/>
<reference evidence="5 6" key="1">
    <citation type="journal article" date="2016" name="Int. J. Syst. Evol. Microbiol.">
        <title>Ensifer glycinis sp. nov., an novel rhizobial species associated with Glycine spp.</title>
        <authorList>
            <person name="Yan H."/>
            <person name="Yan J."/>
            <person name="Sui X.H."/>
            <person name="Wang E.T."/>
            <person name="Chen W.X."/>
            <person name="Zhang X.X."/>
            <person name="Chen W.F."/>
        </authorList>
    </citation>
    <scope>NUCLEOTIDE SEQUENCE [LARGE SCALE GENOMIC DNA]</scope>
    <source>
        <strain evidence="5 6">CCBAU 23380</strain>
    </source>
</reference>
<dbReference type="OrthoDB" id="9778880at2"/>
<gene>
    <name evidence="5" type="ORF">AU381_24330</name>
</gene>
<proteinExistence type="inferred from homology"/>
<dbReference type="Gene3D" id="3.20.20.70">
    <property type="entry name" value="Aldolase class I"/>
    <property type="match status" value="1"/>
</dbReference>
<dbReference type="GO" id="GO:0008840">
    <property type="term" value="F:4-hydroxy-tetrahydrodipicolinate synthase activity"/>
    <property type="evidence" value="ECO:0007669"/>
    <property type="project" value="TreeGrafter"/>
</dbReference>
<evidence type="ECO:0000313" key="5">
    <source>
        <dbReference type="EMBL" id="OAP34468.1"/>
    </source>
</evidence>
<dbReference type="PANTHER" id="PTHR12128:SF72">
    <property type="entry name" value="DIHYDRODIPICOLINATE SYNTHASE"/>
    <property type="match status" value="1"/>
</dbReference>
<dbReference type="EMBL" id="LPUX01000068">
    <property type="protein sequence ID" value="OAP34468.1"/>
    <property type="molecule type" value="Genomic_DNA"/>
</dbReference>
<protein>
    <submittedName>
        <fullName evidence="5">Dihydrodipicolinate synthase family protein</fullName>
    </submittedName>
</protein>
<accession>A0A178XGV7</accession>
<sequence length="297" mass="32108">MWRGVFPAVTTKFTTEGDLDKAEMERCFALQFEADVDGMIVCGSLGENMTLEAEEKIDILKIAKSVAGGKPVLMTICESATRRGEAAARAAAKAGADGLMVLPGVPYKSAPAETLAHVQAVAAAGGLPIMVYNNPVAYGVDVTLSMFDELAKNELVVAMKESTDDIRRVTDVLTRFGERFDCFTGVDNLALESLLMGAHGWVAGLVVAFPKETVAIWKLVQAGRLEEARAIYRWFRPLLDLDVSTNLVQNIKLAEVFAIDSNDRVRAPRLPLAGAERQRVEGIIEAALAKRPALPAF</sequence>
<evidence type="ECO:0000256" key="4">
    <source>
        <dbReference type="PIRSR" id="PIRSR001365-2"/>
    </source>
</evidence>
<dbReference type="Proteomes" id="UP000094025">
    <property type="component" value="Unassembled WGS sequence"/>
</dbReference>
<dbReference type="InterPro" id="IPR013785">
    <property type="entry name" value="Aldolase_TIM"/>
</dbReference>
<feature type="active site" description="Proton donor/acceptor" evidence="3">
    <location>
        <position position="132"/>
    </location>
</feature>
<keyword evidence="6" id="KW-1185">Reference proteome</keyword>
<dbReference type="Pfam" id="PF00701">
    <property type="entry name" value="DHDPS"/>
    <property type="match status" value="1"/>
</dbReference>
<dbReference type="SUPFAM" id="SSF51569">
    <property type="entry name" value="Aldolase"/>
    <property type="match status" value="1"/>
</dbReference>
<feature type="active site" description="Schiff-base intermediate with substrate" evidence="3">
    <location>
        <position position="160"/>
    </location>
</feature>
<feature type="binding site" evidence="4">
    <location>
        <position position="202"/>
    </location>
    <ligand>
        <name>pyruvate</name>
        <dbReference type="ChEBI" id="CHEBI:15361"/>
    </ligand>
</feature>
<dbReference type="PIRSF" id="PIRSF001365">
    <property type="entry name" value="DHDPS"/>
    <property type="match status" value="1"/>
</dbReference>
<dbReference type="InterPro" id="IPR002220">
    <property type="entry name" value="DapA-like"/>
</dbReference>
<evidence type="ECO:0000256" key="2">
    <source>
        <dbReference type="PIRNR" id="PIRNR001365"/>
    </source>
</evidence>
<dbReference type="PRINTS" id="PR00146">
    <property type="entry name" value="DHPICSNTHASE"/>
</dbReference>
<comment type="caution">
    <text evidence="5">The sequence shown here is derived from an EMBL/GenBank/DDBJ whole genome shotgun (WGS) entry which is preliminary data.</text>
</comment>
<dbReference type="CDD" id="cd00408">
    <property type="entry name" value="DHDPS-like"/>
    <property type="match status" value="1"/>
</dbReference>
<dbReference type="RefSeq" id="WP_064244655.1">
    <property type="nucleotide sequence ID" value="NZ_LPUX01000068.1"/>
</dbReference>
<evidence type="ECO:0000256" key="3">
    <source>
        <dbReference type="PIRSR" id="PIRSR001365-1"/>
    </source>
</evidence>
<evidence type="ECO:0000313" key="6">
    <source>
        <dbReference type="Proteomes" id="UP000094025"/>
    </source>
</evidence>
<keyword evidence="1 2" id="KW-0456">Lyase</keyword>
<dbReference type="STRING" id="1472378.AU381_24330"/>